<accession>A0A0B5ARK6</accession>
<evidence type="ECO:0000256" key="1">
    <source>
        <dbReference type="SAM" id="MobiDB-lite"/>
    </source>
</evidence>
<dbReference type="HOGENOM" id="CLU_210767_0_0_9"/>
<protein>
    <recommendedName>
        <fullName evidence="4">Sporulation histidine kinase inhibitor Sda</fullName>
    </recommendedName>
</protein>
<gene>
    <name evidence="2" type="ORF">JMA_18710</name>
</gene>
<dbReference type="STRING" id="1508404.JMA_18710"/>
<keyword evidence="3" id="KW-1185">Reference proteome</keyword>
<dbReference type="EMBL" id="CP009416">
    <property type="protein sequence ID" value="AJD91188.1"/>
    <property type="molecule type" value="Genomic_DNA"/>
</dbReference>
<name>A0A0B5ARK6_9BACL</name>
<evidence type="ECO:0000313" key="3">
    <source>
        <dbReference type="Proteomes" id="UP000031449"/>
    </source>
</evidence>
<feature type="compositionally biased region" description="Basic and acidic residues" evidence="1">
    <location>
        <begin position="15"/>
        <end position="34"/>
    </location>
</feature>
<dbReference type="OrthoDB" id="2972720at2"/>
<dbReference type="BioCyc" id="JESP1508404:G14D9-11126-MONOMER"/>
<evidence type="ECO:0000313" key="2">
    <source>
        <dbReference type="EMBL" id="AJD91188.1"/>
    </source>
</evidence>
<proteinExistence type="predicted"/>
<dbReference type="KEGG" id="jeo:JMA_18710"/>
<sequence>MKILSNEQLLSAYRDAEKHGEHDTQVIIKKEIQKRGIHAGRHRK</sequence>
<feature type="compositionally biased region" description="Basic residues" evidence="1">
    <location>
        <begin position="35"/>
        <end position="44"/>
    </location>
</feature>
<feature type="region of interest" description="Disordered" evidence="1">
    <location>
        <begin position="15"/>
        <end position="44"/>
    </location>
</feature>
<dbReference type="AlphaFoldDB" id="A0A0B5ARK6"/>
<organism evidence="2 3">
    <name type="scientific">Jeotgalibacillus malaysiensis</name>
    <dbReference type="NCBI Taxonomy" id="1508404"/>
    <lineage>
        <taxon>Bacteria</taxon>
        <taxon>Bacillati</taxon>
        <taxon>Bacillota</taxon>
        <taxon>Bacilli</taxon>
        <taxon>Bacillales</taxon>
        <taxon>Caryophanaceae</taxon>
        <taxon>Jeotgalibacillus</taxon>
    </lineage>
</organism>
<evidence type="ECO:0008006" key="4">
    <source>
        <dbReference type="Google" id="ProtNLM"/>
    </source>
</evidence>
<reference evidence="2 3" key="1">
    <citation type="submission" date="2014-08" db="EMBL/GenBank/DDBJ databases">
        <title>Complete genome of a marine bacteria Jeotgalibacillus malaysiensis.</title>
        <authorList>
            <person name="Yaakop A.S."/>
            <person name="Chan K.-G."/>
            <person name="Goh K.M."/>
        </authorList>
    </citation>
    <scope>NUCLEOTIDE SEQUENCE [LARGE SCALE GENOMIC DNA]</scope>
    <source>
        <strain evidence="2 3">D5</strain>
    </source>
</reference>
<dbReference type="Proteomes" id="UP000031449">
    <property type="component" value="Chromosome"/>
</dbReference>